<dbReference type="InterPro" id="IPR051949">
    <property type="entry name" value="Cation_Transport_ATPase"/>
</dbReference>
<sequence length="675" mass="74744">MKKEKHNHDHHDHEHNNEHEEGHSHEDHHGHDHKHGKHTLIISAVLFFVGVILHIVSRFITNDTIMMILNLIALVFAGTHVIFEGIEDTISSTIRKKKFTPNVHILMTLAAIGAVIIGDYKEAALLIIIFAGAHYLEEYAEGKSKKEIKKLLKLNPTKARRILEDGSIEIIDVNELKIGDKLKVLNGDQIPTDGIIISGESDINEASITGESIPRLKSINDEVFGSTMNGNGTFEMQVTKDSENTVFSKIVKLVGEAQTNISKTAVLIKKIEPIYVTAVILLTPFIYLFGRYILNWGSVDSFYRTMVFLIVASPCALAATDIPATLSAISNLAKNGVLFKGGSYLSNLSEIGAVAFDKTGTLTEGKPVVTDVYFAKEVNELDKQKYLDILVSMESKSNHPLATAIINYFDVTKKIEVEAENIIGVGLIANYKDKQYKIGKPTSYKTISKELVNVTHEYSNEGKTVVYFGVNEEVVLLIAIQDIPKESSKVAIDFLNKENVRTVMITGDAVKTGEAIGNKLGINEVIGNVLPEDKANIIKDLKTKYGVVAMLGDGVNDAPALVTADIGIAMGDGTDIAIDVADGVLMKNDLTKFVYTYKTSKKLRRIVWENIIFSMLVVLFLITINFFGKMEMPLAVLVHEGSTIVVILNGLRLLKRIKVWLNTLKKRIFFFNSFF</sequence>
<dbReference type="EC" id="3.6.3.5" evidence="14"/>
<evidence type="ECO:0000313" key="14">
    <source>
        <dbReference type="EMBL" id="VEU80266.1"/>
    </source>
</evidence>
<dbReference type="Proteomes" id="UP000289841">
    <property type="component" value="Chromosome"/>
</dbReference>
<evidence type="ECO:0000256" key="11">
    <source>
        <dbReference type="RuleBase" id="RU362081"/>
    </source>
</evidence>
<dbReference type="SFLD" id="SFLDS00003">
    <property type="entry name" value="Haloacid_Dehalogenase"/>
    <property type="match status" value="1"/>
</dbReference>
<dbReference type="InterPro" id="IPR023299">
    <property type="entry name" value="ATPase_P-typ_cyto_dom_N"/>
</dbReference>
<dbReference type="SUPFAM" id="SSF81653">
    <property type="entry name" value="Calcium ATPase, transduction domain A"/>
    <property type="match status" value="1"/>
</dbReference>
<dbReference type="GO" id="GO:0005524">
    <property type="term" value="F:ATP binding"/>
    <property type="evidence" value="ECO:0007669"/>
    <property type="project" value="UniProtKB-UniRule"/>
</dbReference>
<dbReference type="InterPro" id="IPR008250">
    <property type="entry name" value="ATPase_P-typ_transduc_dom_A_sf"/>
</dbReference>
<dbReference type="NCBIfam" id="TIGR01512">
    <property type="entry name" value="ATPase-IB2_Cd"/>
    <property type="match status" value="1"/>
</dbReference>
<dbReference type="InterPro" id="IPR023298">
    <property type="entry name" value="ATPase_P-typ_TM_dom_sf"/>
</dbReference>
<evidence type="ECO:0000256" key="5">
    <source>
        <dbReference type="ARBA" id="ARBA00022741"/>
    </source>
</evidence>
<dbReference type="SUPFAM" id="SSF81665">
    <property type="entry name" value="Calcium ATPase, transmembrane domain M"/>
    <property type="match status" value="1"/>
</dbReference>
<comment type="subcellular location">
    <subcellularLocation>
        <location evidence="1">Cell membrane</location>
        <topology evidence="1">Multi-pass membrane protein</topology>
    </subcellularLocation>
</comment>
<dbReference type="SFLD" id="SFLDG00002">
    <property type="entry name" value="C1.7:_P-type_atpase_like"/>
    <property type="match status" value="1"/>
</dbReference>
<evidence type="ECO:0000259" key="13">
    <source>
        <dbReference type="Pfam" id="PF00122"/>
    </source>
</evidence>
<dbReference type="GO" id="GO:0016887">
    <property type="term" value="F:ATP hydrolysis activity"/>
    <property type="evidence" value="ECO:0007669"/>
    <property type="project" value="InterPro"/>
</dbReference>
<dbReference type="EMBL" id="LR215048">
    <property type="protein sequence ID" value="VEU80266.1"/>
    <property type="molecule type" value="Genomic_DNA"/>
</dbReference>
<evidence type="ECO:0000256" key="1">
    <source>
        <dbReference type="ARBA" id="ARBA00004651"/>
    </source>
</evidence>
<dbReference type="InterPro" id="IPR001757">
    <property type="entry name" value="P_typ_ATPase"/>
</dbReference>
<feature type="transmembrane region" description="Helical" evidence="11">
    <location>
        <begin position="123"/>
        <end position="140"/>
    </location>
</feature>
<keyword evidence="5 11" id="KW-0547">Nucleotide-binding</keyword>
<dbReference type="InterPro" id="IPR044492">
    <property type="entry name" value="P_typ_ATPase_HD_dom"/>
</dbReference>
<evidence type="ECO:0000313" key="15">
    <source>
        <dbReference type="Proteomes" id="UP000289841"/>
    </source>
</evidence>
<feature type="transmembrane region" description="Helical" evidence="11">
    <location>
        <begin position="607"/>
        <end position="628"/>
    </location>
</feature>
<dbReference type="Gene3D" id="2.70.150.10">
    <property type="entry name" value="Calcium-transporting ATPase, cytoplasmic transduction domain A"/>
    <property type="match status" value="1"/>
</dbReference>
<keyword evidence="9 11" id="KW-1133">Transmembrane helix</keyword>
<feature type="transmembrane region" description="Helical" evidence="11">
    <location>
        <begin position="306"/>
        <end position="329"/>
    </location>
</feature>
<evidence type="ECO:0000256" key="10">
    <source>
        <dbReference type="ARBA" id="ARBA00023136"/>
    </source>
</evidence>
<dbReference type="NCBIfam" id="TIGR01494">
    <property type="entry name" value="ATPase_P-type"/>
    <property type="match status" value="1"/>
</dbReference>
<keyword evidence="8" id="KW-1278">Translocase</keyword>
<dbReference type="AlphaFoldDB" id="A0A449BCU9"/>
<feature type="compositionally biased region" description="Basic and acidic residues" evidence="12">
    <location>
        <begin position="1"/>
        <end position="30"/>
    </location>
</feature>
<dbReference type="PANTHER" id="PTHR43079">
    <property type="entry name" value="PROBABLE CADMIUM/ZINC-TRANSPORTING ATPASE HMA1"/>
    <property type="match status" value="1"/>
</dbReference>
<keyword evidence="10 11" id="KW-0472">Membrane</keyword>
<dbReference type="OrthoDB" id="9813266at2"/>
<evidence type="ECO:0000256" key="2">
    <source>
        <dbReference type="ARBA" id="ARBA00006024"/>
    </source>
</evidence>
<dbReference type="InterPro" id="IPR018303">
    <property type="entry name" value="ATPase_P-typ_P_site"/>
</dbReference>
<dbReference type="SFLD" id="SFLDF00027">
    <property type="entry name" value="p-type_atpase"/>
    <property type="match status" value="1"/>
</dbReference>
<feature type="transmembrane region" description="Helical" evidence="11">
    <location>
        <begin position="273"/>
        <end position="294"/>
    </location>
</feature>
<dbReference type="PRINTS" id="PR00120">
    <property type="entry name" value="HATPASE"/>
</dbReference>
<dbReference type="STRING" id="1278311.GCA_000428705_01312"/>
<evidence type="ECO:0000256" key="9">
    <source>
        <dbReference type="ARBA" id="ARBA00022989"/>
    </source>
</evidence>
<dbReference type="GO" id="GO:0005886">
    <property type="term" value="C:plasma membrane"/>
    <property type="evidence" value="ECO:0007669"/>
    <property type="project" value="UniProtKB-SubCell"/>
</dbReference>
<dbReference type="NCBIfam" id="TIGR01525">
    <property type="entry name" value="ATPase-IB_hvy"/>
    <property type="match status" value="1"/>
</dbReference>
<dbReference type="Pfam" id="PF00122">
    <property type="entry name" value="E1-E2_ATPase"/>
    <property type="match status" value="1"/>
</dbReference>
<dbReference type="Gene3D" id="3.40.50.1000">
    <property type="entry name" value="HAD superfamily/HAD-like"/>
    <property type="match status" value="1"/>
</dbReference>
<dbReference type="InterPro" id="IPR036412">
    <property type="entry name" value="HAD-like_sf"/>
</dbReference>
<feature type="transmembrane region" description="Helical" evidence="11">
    <location>
        <begin position="634"/>
        <end position="654"/>
    </location>
</feature>
<gene>
    <name evidence="14" type="primary">zosA_1</name>
    <name evidence="14" type="ORF">NCTC10138_00634</name>
</gene>
<evidence type="ECO:0000256" key="12">
    <source>
        <dbReference type="SAM" id="MobiDB-lite"/>
    </source>
</evidence>
<name>A0A449BCU9_HAPAX</name>
<dbReference type="InterPro" id="IPR023214">
    <property type="entry name" value="HAD_sf"/>
</dbReference>
<keyword evidence="4 11" id="KW-0479">Metal-binding</keyword>
<feature type="domain" description="P-type ATPase A" evidence="13">
    <location>
        <begin position="154"/>
        <end position="254"/>
    </location>
</feature>
<keyword evidence="6 11" id="KW-0067">ATP-binding</keyword>
<accession>A0A449BCU9</accession>
<feature type="transmembrane region" description="Helical" evidence="11">
    <location>
        <begin position="40"/>
        <end position="60"/>
    </location>
</feature>
<proteinExistence type="inferred from homology"/>
<keyword evidence="11" id="KW-1003">Cell membrane</keyword>
<dbReference type="GO" id="GO:0019829">
    <property type="term" value="F:ATPase-coupled monoatomic cation transmembrane transporter activity"/>
    <property type="evidence" value="ECO:0007669"/>
    <property type="project" value="InterPro"/>
</dbReference>
<feature type="region of interest" description="Disordered" evidence="12">
    <location>
        <begin position="1"/>
        <end position="34"/>
    </location>
</feature>
<keyword evidence="3 11" id="KW-0812">Transmembrane</keyword>
<keyword evidence="7" id="KW-0460">Magnesium</keyword>
<dbReference type="Gene3D" id="3.40.1110.10">
    <property type="entry name" value="Calcium-transporting ATPase, cytoplasmic domain N"/>
    <property type="match status" value="1"/>
</dbReference>
<evidence type="ECO:0000256" key="7">
    <source>
        <dbReference type="ARBA" id="ARBA00022842"/>
    </source>
</evidence>
<organism evidence="14 15">
    <name type="scientific">Haploplasma axanthum</name>
    <name type="common">Acholeplasma axanthum</name>
    <dbReference type="NCBI Taxonomy" id="29552"/>
    <lineage>
        <taxon>Bacteria</taxon>
        <taxon>Bacillati</taxon>
        <taxon>Mycoplasmatota</taxon>
        <taxon>Mollicutes</taxon>
        <taxon>Acholeplasmatales</taxon>
        <taxon>Acholeplasmataceae</taxon>
        <taxon>Haploplasma</taxon>
    </lineage>
</organism>
<dbReference type="PROSITE" id="PS00154">
    <property type="entry name" value="ATPASE_E1_E2"/>
    <property type="match status" value="1"/>
</dbReference>
<dbReference type="PRINTS" id="PR00119">
    <property type="entry name" value="CATATPASE"/>
</dbReference>
<dbReference type="Pfam" id="PF00702">
    <property type="entry name" value="Hydrolase"/>
    <property type="match status" value="1"/>
</dbReference>
<keyword evidence="15" id="KW-1185">Reference proteome</keyword>
<dbReference type="GO" id="GO:0046872">
    <property type="term" value="F:metal ion binding"/>
    <property type="evidence" value="ECO:0007669"/>
    <property type="project" value="UniProtKB-KW"/>
</dbReference>
<dbReference type="KEGG" id="aaxa:NCTC10138_00634"/>
<protein>
    <submittedName>
        <fullName evidence="14">Zinc-transporting ATPase</fullName>
        <ecNumber evidence="14">3.6.3.5</ecNumber>
    </submittedName>
</protein>
<dbReference type="CDD" id="cd07551">
    <property type="entry name" value="P-type_ATPase_HM_ZosA_PfeT-like"/>
    <property type="match status" value="1"/>
</dbReference>
<keyword evidence="14" id="KW-0378">Hydrolase</keyword>
<dbReference type="InterPro" id="IPR059000">
    <property type="entry name" value="ATPase_P-type_domA"/>
</dbReference>
<evidence type="ECO:0000256" key="6">
    <source>
        <dbReference type="ARBA" id="ARBA00022840"/>
    </source>
</evidence>
<evidence type="ECO:0000256" key="4">
    <source>
        <dbReference type="ARBA" id="ARBA00022723"/>
    </source>
</evidence>
<evidence type="ECO:0000256" key="8">
    <source>
        <dbReference type="ARBA" id="ARBA00022967"/>
    </source>
</evidence>
<feature type="transmembrane region" description="Helical" evidence="11">
    <location>
        <begin position="99"/>
        <end position="117"/>
    </location>
</feature>
<dbReference type="SUPFAM" id="SSF56784">
    <property type="entry name" value="HAD-like"/>
    <property type="match status" value="1"/>
</dbReference>
<dbReference type="InterPro" id="IPR027256">
    <property type="entry name" value="P-typ_ATPase_IB"/>
</dbReference>
<feature type="transmembrane region" description="Helical" evidence="11">
    <location>
        <begin position="66"/>
        <end position="87"/>
    </location>
</feature>
<comment type="similarity">
    <text evidence="2 11">Belongs to the cation transport ATPase (P-type) (TC 3.A.3) family. Type IB subfamily.</text>
</comment>
<dbReference type="FunFam" id="2.70.150.10:FF:000002">
    <property type="entry name" value="Copper-transporting ATPase 1, putative"/>
    <property type="match status" value="1"/>
</dbReference>
<reference evidence="14 15" key="1">
    <citation type="submission" date="2019-01" db="EMBL/GenBank/DDBJ databases">
        <authorList>
            <consortium name="Pathogen Informatics"/>
        </authorList>
    </citation>
    <scope>NUCLEOTIDE SEQUENCE [LARGE SCALE GENOMIC DNA]</scope>
    <source>
        <strain evidence="14 15">NCTC10138</strain>
    </source>
</reference>
<evidence type="ECO:0000256" key="3">
    <source>
        <dbReference type="ARBA" id="ARBA00022692"/>
    </source>
</evidence>
<dbReference type="PANTHER" id="PTHR43079:SF1">
    <property type="entry name" value="CADMIUM_ZINC-TRANSPORTING ATPASE HMA1, CHLOROPLASTIC-RELATED"/>
    <property type="match status" value="1"/>
</dbReference>